<dbReference type="InterPro" id="IPR051368">
    <property type="entry name" value="SerProtInhib-TIL_Domain"/>
</dbReference>
<evidence type="ECO:0000256" key="3">
    <source>
        <dbReference type="ARBA" id="ARBA00023157"/>
    </source>
</evidence>
<dbReference type="KEGG" id="tnl:113495172"/>
<feature type="domain" description="EGF-like" evidence="6">
    <location>
        <begin position="303"/>
        <end position="339"/>
    </location>
</feature>
<dbReference type="InterPro" id="IPR042185">
    <property type="entry name" value="Serpin_sf_2"/>
</dbReference>
<dbReference type="InterPro" id="IPR036084">
    <property type="entry name" value="Ser_inhib-like_sf"/>
</dbReference>
<proteinExistence type="inferred from homology"/>
<accession>A0A7E5VN39</accession>
<gene>
    <name evidence="8" type="primary">LOC113495172</name>
</gene>
<feature type="domain" description="EGF-like" evidence="6">
    <location>
        <begin position="1071"/>
        <end position="1107"/>
    </location>
</feature>
<feature type="domain" description="EGF-like" evidence="6">
    <location>
        <begin position="557"/>
        <end position="593"/>
    </location>
</feature>
<feature type="domain" description="EGF-like" evidence="6">
    <location>
        <begin position="416"/>
        <end position="462"/>
    </location>
</feature>
<dbReference type="GO" id="GO:0004867">
    <property type="term" value="F:serine-type endopeptidase inhibitor activity"/>
    <property type="evidence" value="ECO:0007669"/>
    <property type="project" value="UniProtKB-KW"/>
</dbReference>
<evidence type="ECO:0000256" key="4">
    <source>
        <dbReference type="RuleBase" id="RU000411"/>
    </source>
</evidence>
<dbReference type="SMART" id="SM00093">
    <property type="entry name" value="SERPIN"/>
    <property type="match status" value="1"/>
</dbReference>
<feature type="domain" description="EGF-like" evidence="6">
    <location>
        <begin position="673"/>
        <end position="723"/>
    </location>
</feature>
<dbReference type="Gene3D" id="3.30.497.10">
    <property type="entry name" value="Antithrombin, subunit I, domain 2"/>
    <property type="match status" value="1"/>
</dbReference>
<dbReference type="InterPro" id="IPR042178">
    <property type="entry name" value="Serpin_sf_1"/>
</dbReference>
<dbReference type="FunFam" id="2.10.25.10:FF:000674">
    <property type="entry name" value="Mucin-2"/>
    <property type="match status" value="3"/>
</dbReference>
<dbReference type="Gene3D" id="2.30.39.10">
    <property type="entry name" value="Alpha-1-antitrypsin, domain 1"/>
    <property type="match status" value="1"/>
</dbReference>
<feature type="domain" description="Serpin" evidence="5">
    <location>
        <begin position="1835"/>
        <end position="2192"/>
    </location>
</feature>
<evidence type="ECO:0000256" key="1">
    <source>
        <dbReference type="ARBA" id="ARBA00022690"/>
    </source>
</evidence>
<dbReference type="InterPro" id="IPR000742">
    <property type="entry name" value="EGF"/>
</dbReference>
<dbReference type="Proteomes" id="UP000322000">
    <property type="component" value="Chromosome 6"/>
</dbReference>
<dbReference type="InterPro" id="IPR023796">
    <property type="entry name" value="Serpin_dom"/>
</dbReference>
<feature type="domain" description="EGF-like" evidence="6">
    <location>
        <begin position="879"/>
        <end position="915"/>
    </location>
</feature>
<dbReference type="OrthoDB" id="671595at2759"/>
<name>A0A7E5VN39_TRINI</name>
<feature type="domain" description="EGF-like" evidence="6">
    <location>
        <begin position="174"/>
        <end position="214"/>
    </location>
</feature>
<evidence type="ECO:0000259" key="5">
    <source>
        <dbReference type="SMART" id="SM00093"/>
    </source>
</evidence>
<dbReference type="PANTHER" id="PTHR23259:SF70">
    <property type="entry name" value="ACCESSORY GLAND PROTEIN ACP62F-RELATED"/>
    <property type="match status" value="1"/>
</dbReference>
<dbReference type="Pfam" id="PF00079">
    <property type="entry name" value="Serpin"/>
    <property type="match status" value="1"/>
</dbReference>
<dbReference type="InterPro" id="IPR036186">
    <property type="entry name" value="Serpin_sf"/>
</dbReference>
<dbReference type="CDD" id="cd19579">
    <property type="entry name" value="serpin1K-like"/>
    <property type="match status" value="1"/>
</dbReference>
<comment type="similarity">
    <text evidence="4">Belongs to the serpin family.</text>
</comment>
<feature type="domain" description="EGF-like" evidence="6">
    <location>
        <begin position="995"/>
        <end position="1045"/>
    </location>
</feature>
<dbReference type="SUPFAM" id="SSF56574">
    <property type="entry name" value="Serpins"/>
    <property type="match status" value="1"/>
</dbReference>
<dbReference type="InterPro" id="IPR002919">
    <property type="entry name" value="TIL_dom"/>
</dbReference>
<protein>
    <submittedName>
        <fullName evidence="8">Zonadhesin-like</fullName>
    </submittedName>
</protein>
<reference evidence="8" key="1">
    <citation type="submission" date="2025-08" db="UniProtKB">
        <authorList>
            <consortium name="RefSeq"/>
        </authorList>
    </citation>
    <scope>IDENTIFICATION</scope>
</reference>
<dbReference type="PANTHER" id="PTHR23259">
    <property type="entry name" value="RIDDLE"/>
    <property type="match status" value="1"/>
</dbReference>
<organism evidence="7 8">
    <name type="scientific">Trichoplusia ni</name>
    <name type="common">Cabbage looper</name>
    <dbReference type="NCBI Taxonomy" id="7111"/>
    <lineage>
        <taxon>Eukaryota</taxon>
        <taxon>Metazoa</taxon>
        <taxon>Ecdysozoa</taxon>
        <taxon>Arthropoda</taxon>
        <taxon>Hexapoda</taxon>
        <taxon>Insecta</taxon>
        <taxon>Pterygota</taxon>
        <taxon>Neoptera</taxon>
        <taxon>Endopterygota</taxon>
        <taxon>Lepidoptera</taxon>
        <taxon>Glossata</taxon>
        <taxon>Ditrysia</taxon>
        <taxon>Noctuoidea</taxon>
        <taxon>Noctuidae</taxon>
        <taxon>Plusiinae</taxon>
        <taxon>Trichoplusia</taxon>
    </lineage>
</organism>
<evidence type="ECO:0000259" key="6">
    <source>
        <dbReference type="SMART" id="SM00181"/>
    </source>
</evidence>
<dbReference type="SUPFAM" id="SSF57567">
    <property type="entry name" value="Serine protease inhibitors"/>
    <property type="match status" value="20"/>
</dbReference>
<feature type="domain" description="EGF-like" evidence="6">
    <location>
        <begin position="355"/>
        <end position="400"/>
    </location>
</feature>
<sequence length="2192" mass="238941">MHNALCKHSSTFFIFAYILGNRRCRRPNEVFDFCPAPCPPRECGVNIALILCAPAPKLGDADCKPGCRCADGYLRNKTGICIPEAQCPPECPENEVYDICPALCPPLRCGVNPALIRCAASPKPGDSRCKPQCRCADGFLRNKDGKCIPKAQCPRKCPKNEVFDVCPATCPPLECGVNKALIRCAAPLKNGDPNCNPSCRCADGYLRNKDGDCVPEAECPSACGPNEELSPCSNGGCGPWTCSDLGYPTGCVKMDPRYCKEGCVCQEGFVKNDNGTCIPSSECSECGGDPNAVAGCGINCGRLCSNYNKGPVACTKECLRNACDCREGFVLDESSNKCVRPYQCKCYKPNEFYDPCPPKCPPQTCESINRTYKCPIFPAVCQGECRCDPGYFRNKIGECIKGEDCLKCTGPNEYFSCGGACDNVCSTINKQNQTICPIINIQCNPMCYCEEGYARDANNICIPIEKCPPPQCKDDERYEECPDWLCTAQTCSQVGFPVACPALSGEATVTCPGSPACVCDYDKIRNDEGKCVPSDQCPSCGGDPNARPGCGVNCGRRCSNYNKGPAICPLICMVNGCDCKDGFVYDDNLKKCVLPKDCTPTCKTNEVYDACANGGCQKRNCTQLGKPDYCIDVTQCVGGCVCAKGFLKAKNGTCIPEKQCPIPTCPKYERFEWCPGRECSPQSCSDVGVPRQEPEQSDSSSCEGPPKCVCKDGYVRNDNGKCIPITNCPSCGGDPNAVSGCGTNSCNKLCSNYDKPPVPCPRICKVNACDCKPGFVYDENLKKCVRPSQCTPQCKPGERYEQCPDWLCTAQTCSQVGFPIACPAISSKLSVSCLGSPACVCDNDYVRNDEGNCVPTDQCPSCGGDPNAVSGCGVNCGRLCSNYNRTDVACIAVCYPNACDCKKGYVLDENTNKCVLPTQCTPTCGENEIYSSCSNGGCGKWNCSQLGQPDLCIDVIECFGGCVCKTGYLRTEEGICVPEKECPAPTCPEYERFAWCPEVLCSPLSCTDVGFPIACPIISEILKCPSQPQCVCNDGYARNSDGICIPIKECPSCGGDPNAVSGCGTNRCNRLCSNYDKPRVPCTKICLLNACDCKKGFVFDENIGKCVPPKECSPTCGPDEVFSECINGGCQAKNCSQVGKPIPCIKMDTKNCKKGCLCKEGYLRRDDGVCVPQDQCNQCNKQNEYYDSCAPTCPPQTCESIGKVYRCPVTTAVCKGACRCNKGYFRNKIGDCIAGDDCLKCTGPNEYFSCGGACDNVCATLSQQNQTNCPIVNIKCNPMCYCEEGYARDDKNICVPIDKCSVACGGDPNAKPGCGVNCGRRCSNYNKGPAICPLICKVDGCDCKDGFVFDDNLKKCVLPKDCTPVCGNNEVYDSCANGGCQKRNCSQFGKPKVCIDPIKCNGGCVCQTGYLRAENGTCVPENQCPGICQKANEYYDPCPPICPPQTCDSLNKTYFCPATIINGSKICQSACRCKEGFFRNSVGECISKTDCLKCTGPNEYFACGGACDNVCETLDKQNQTNCPIRNIKCNPMCYCNEGYARNDKQICVPIEQCPVKCTGPNEHFACGSACDNACATLSKQNQTNCPIKSKKCNPKCYCDEGYARDDNNICIPIAQCGVSCRGDPNAVEGCGTYCGRRCTDYNQGPVACPAICILDACDCKQNYVYDDSIKKCVLPKDCIPVCKENEFYDKCSNMGCNQRKCFEVVDPTAAKEIVECIGDCVCVKGFLRNEFDICVPENQCRKICDKSHEVFDPCPSTCPPRTCDGLNKMYACPIAGEKPPCNPDCVCDKGYYRNNSGACVTREECGASNMTSPQTPVNKTEATERLNNGAIIVAGEFLYQLATSSPNDNIILSGTSVVIALAQLALFTTGLVLEQLLKFINLQNKDEIRAVFPALIKSYQNQSNVEFTAVSKYYANKDYPLSDYFKQESKKIFKSTGENLNFDLADEAAKIINKWVDDNTNGKIQDLVKPDMFSDDTRLVFVNAIYFMGNWVYQFNPNNTEKKEFYKSNGETVTVEMMYQKNRFDYTENDQYQAIKLRYKGNAFSCIVVLPRKRDGLLNTIKTLQNPKEFNNMIKNLQRQEVEVSIPKMLIKTEMNIAEMLQKDNVTAMFDPNNKDFDGILEKKEDIYVSAAIQQAYLSFNEIGSEAAAATAVVINTRSLKPLPTAVFNANRPYIFYIMFEDTVLFCGYFVK</sequence>
<feature type="domain" description="EGF-like" evidence="6">
    <location>
        <begin position="1565"/>
        <end position="1611"/>
    </location>
</feature>
<feature type="domain" description="EGF-like" evidence="6">
    <location>
        <begin position="1502"/>
        <end position="1548"/>
    </location>
</feature>
<feature type="domain" description="EGF-like" evidence="6">
    <location>
        <begin position="1637"/>
        <end position="1673"/>
    </location>
</feature>
<keyword evidence="1" id="KW-0646">Protease inhibitor</keyword>
<feature type="domain" description="EGF-like" evidence="6">
    <location>
        <begin position="1321"/>
        <end position="1357"/>
    </location>
</feature>
<feature type="domain" description="EGF-like" evidence="6">
    <location>
        <begin position="749"/>
        <end position="785"/>
    </location>
</feature>
<evidence type="ECO:0000313" key="8">
    <source>
        <dbReference type="RefSeq" id="XP_026729581.1"/>
    </source>
</evidence>
<dbReference type="SMART" id="SM00181">
    <property type="entry name" value="EGF"/>
    <property type="match status" value="17"/>
</dbReference>
<dbReference type="GeneID" id="113495172"/>
<dbReference type="RefSeq" id="XP_026729581.1">
    <property type="nucleotide sequence ID" value="XM_026873780.1"/>
</dbReference>
<evidence type="ECO:0000256" key="2">
    <source>
        <dbReference type="ARBA" id="ARBA00022900"/>
    </source>
</evidence>
<feature type="domain" description="EGF-like" evidence="6">
    <location>
        <begin position="51"/>
        <end position="82"/>
    </location>
</feature>
<dbReference type="CDD" id="cd19941">
    <property type="entry name" value="TIL"/>
    <property type="match status" value="19"/>
</dbReference>
<dbReference type="InParanoid" id="A0A7E5VN39"/>
<keyword evidence="7" id="KW-1185">Reference proteome</keyword>
<keyword evidence="2" id="KW-0722">Serine protease inhibitor</keyword>
<dbReference type="Gene3D" id="2.10.25.10">
    <property type="entry name" value="Laminin"/>
    <property type="match status" value="28"/>
</dbReference>
<feature type="domain" description="EGF-like" evidence="6">
    <location>
        <begin position="1188"/>
        <end position="1233"/>
    </location>
</feature>
<dbReference type="Pfam" id="PF01826">
    <property type="entry name" value="TIL"/>
    <property type="match status" value="17"/>
</dbReference>
<feature type="domain" description="EGF-like" evidence="6">
    <location>
        <begin position="1249"/>
        <end position="1295"/>
    </location>
</feature>
<keyword evidence="3" id="KW-1015">Disulfide bond</keyword>
<evidence type="ECO:0000313" key="7">
    <source>
        <dbReference type="Proteomes" id="UP000322000"/>
    </source>
</evidence>